<dbReference type="KEGG" id="lcy:LC20004_03570"/>
<dbReference type="GO" id="GO:0045892">
    <property type="term" value="P:negative regulation of DNA-templated transcription"/>
    <property type="evidence" value="ECO:0007669"/>
    <property type="project" value="InterPro"/>
</dbReference>
<dbReference type="InterPro" id="IPR010712">
    <property type="entry name" value="Arsenical-R_ArsD"/>
</dbReference>
<dbReference type="AlphaFoldDB" id="A0A2D1KLQ5"/>
<accession>A0A2D1KLQ5</accession>
<organism evidence="1 2">
    <name type="scientific">Loigolactobacillus coryniformis subsp. torquens DSM 20004 = KCTC 3535</name>
    <dbReference type="NCBI Taxonomy" id="1423822"/>
    <lineage>
        <taxon>Bacteria</taxon>
        <taxon>Bacillati</taxon>
        <taxon>Bacillota</taxon>
        <taxon>Bacilli</taxon>
        <taxon>Lactobacillales</taxon>
        <taxon>Lactobacillaceae</taxon>
        <taxon>Loigolactobacillus</taxon>
    </lineage>
</organism>
<dbReference type="OrthoDB" id="9801358at2"/>
<evidence type="ECO:0000313" key="1">
    <source>
        <dbReference type="EMBL" id="ATO43038.1"/>
    </source>
</evidence>
<dbReference type="Proteomes" id="UP000223559">
    <property type="component" value="Chromosome"/>
</dbReference>
<dbReference type="Pfam" id="PF06953">
    <property type="entry name" value="ArsD"/>
    <property type="match status" value="1"/>
</dbReference>
<dbReference type="NCBIfam" id="NF033727">
    <property type="entry name" value="chaperon_ArsD"/>
    <property type="match status" value="1"/>
</dbReference>
<dbReference type="Gene3D" id="3.40.30.10">
    <property type="entry name" value="Glutaredoxin"/>
    <property type="match status" value="1"/>
</dbReference>
<sequence length="120" mass="12523">MKKIELFEPAMCCSTGLCGPSVDPALLMITSAFDALQGVKTIEADRYNLSNNPDVFSERADILAAIKDDPDAVLPITVVDGQIVKTGAYPTIDELSDYTGLVFVPAEQSGGCCGGASGCC</sequence>
<proteinExistence type="predicted"/>
<dbReference type="GO" id="GO:0046685">
    <property type="term" value="P:response to arsenic-containing substance"/>
    <property type="evidence" value="ECO:0007669"/>
    <property type="project" value="InterPro"/>
</dbReference>
<reference evidence="1 2" key="1">
    <citation type="submission" date="2016-10" db="EMBL/GenBank/DDBJ databases">
        <title>The whole genome sequencing and assembly of L. cotyniformis subsp. torquens DSM 20004 strain.</title>
        <authorList>
            <person name="Park M.-K."/>
            <person name="Lee Y.-J."/>
            <person name="Yi H."/>
            <person name="Bahn Y.-S."/>
            <person name="Kim J.F."/>
            <person name="Lee D.-W."/>
        </authorList>
    </citation>
    <scope>NUCLEOTIDE SEQUENCE [LARGE SCALE GENOMIC DNA]</scope>
    <source>
        <strain evidence="1 2">DSM 20004</strain>
    </source>
</reference>
<dbReference type="EMBL" id="CP017697">
    <property type="protein sequence ID" value="ATO43038.1"/>
    <property type="molecule type" value="Genomic_DNA"/>
</dbReference>
<dbReference type="RefSeq" id="WP_010011734.1">
    <property type="nucleotide sequence ID" value="NZ_AZDC01000037.1"/>
</dbReference>
<keyword evidence="2" id="KW-1185">Reference proteome</keyword>
<protein>
    <submittedName>
        <fullName evidence="1">Transcriptional regulator</fullName>
    </submittedName>
</protein>
<name>A0A2D1KLQ5_9LACO</name>
<dbReference type="GO" id="GO:0003677">
    <property type="term" value="F:DNA binding"/>
    <property type="evidence" value="ECO:0007669"/>
    <property type="project" value="InterPro"/>
</dbReference>
<evidence type="ECO:0000313" key="2">
    <source>
        <dbReference type="Proteomes" id="UP000223559"/>
    </source>
</evidence>
<dbReference type="GeneID" id="65916369"/>
<gene>
    <name evidence="1" type="ORF">LC20004_03570</name>
</gene>